<accession>A0AA40CI06</accession>
<reference evidence="2" key="1">
    <citation type="submission" date="2023-06" db="EMBL/GenBank/DDBJ databases">
        <title>Genome-scale phylogeny and comparative genomics of the fungal order Sordariales.</title>
        <authorList>
            <consortium name="Lawrence Berkeley National Laboratory"/>
            <person name="Hensen N."/>
            <person name="Bonometti L."/>
            <person name="Westerberg I."/>
            <person name="Brannstrom I.O."/>
            <person name="Guillou S."/>
            <person name="Cros-Aarteil S."/>
            <person name="Calhoun S."/>
            <person name="Haridas S."/>
            <person name="Kuo A."/>
            <person name="Mondo S."/>
            <person name="Pangilinan J."/>
            <person name="Riley R."/>
            <person name="Labutti K."/>
            <person name="Andreopoulos B."/>
            <person name="Lipzen A."/>
            <person name="Chen C."/>
            <person name="Yanf M."/>
            <person name="Daum C."/>
            <person name="Ng V."/>
            <person name="Clum A."/>
            <person name="Steindorff A."/>
            <person name="Ohm R."/>
            <person name="Martin F."/>
            <person name="Silar P."/>
            <person name="Natvig D."/>
            <person name="Lalanne C."/>
            <person name="Gautier V."/>
            <person name="Ament-Velasquez S.L."/>
            <person name="Kruys A."/>
            <person name="Hutchinson M.I."/>
            <person name="Powell A.J."/>
            <person name="Barry K."/>
            <person name="Miller A.N."/>
            <person name="Grigoriev I.V."/>
            <person name="Debuchy R."/>
            <person name="Gladieux P."/>
            <person name="Thoren M.H."/>
            <person name="Johannesson H."/>
        </authorList>
    </citation>
    <scope>NUCLEOTIDE SEQUENCE</scope>
    <source>
        <strain evidence="2">SMH2532-1</strain>
    </source>
</reference>
<protein>
    <submittedName>
        <fullName evidence="2">Uncharacterized protein</fullName>
    </submittedName>
</protein>
<evidence type="ECO:0000313" key="2">
    <source>
        <dbReference type="EMBL" id="KAK0639576.1"/>
    </source>
</evidence>
<feature type="region of interest" description="Disordered" evidence="1">
    <location>
        <begin position="27"/>
        <end position="62"/>
    </location>
</feature>
<name>A0AA40CI06_9PEZI</name>
<evidence type="ECO:0000313" key="3">
    <source>
        <dbReference type="Proteomes" id="UP001174936"/>
    </source>
</evidence>
<gene>
    <name evidence="2" type="ORF">B0T16DRAFT_395283</name>
</gene>
<evidence type="ECO:0000256" key="1">
    <source>
        <dbReference type="SAM" id="MobiDB-lite"/>
    </source>
</evidence>
<dbReference type="Proteomes" id="UP001174936">
    <property type="component" value="Unassembled WGS sequence"/>
</dbReference>
<keyword evidence="3" id="KW-1185">Reference proteome</keyword>
<comment type="caution">
    <text evidence="2">The sequence shown here is derived from an EMBL/GenBank/DDBJ whole genome shotgun (WGS) entry which is preliminary data.</text>
</comment>
<dbReference type="AlphaFoldDB" id="A0AA40CI06"/>
<sequence>MQQRKEVPSVVSEVNVFTVQVEAYGDNGHTNGEHGHRKTSKAASVGVGWGIRPPRRGPNNGRLGINDTFSALLVTTEALQGPRHRRYPLRKPLAWPVEKNRPRPNLPEPPRTERSEVIDYGSESACDTGLLAGWILIFILGTNAEQVTGRGPVGREGGPGQGDTDHIWMDTGAAGGSWMRLWGIGCGFAERWNCGAASLLSL</sequence>
<dbReference type="EMBL" id="JAULSV010000007">
    <property type="protein sequence ID" value="KAK0639576.1"/>
    <property type="molecule type" value="Genomic_DNA"/>
</dbReference>
<proteinExistence type="predicted"/>
<organism evidence="2 3">
    <name type="scientific">Cercophora newfieldiana</name>
    <dbReference type="NCBI Taxonomy" id="92897"/>
    <lineage>
        <taxon>Eukaryota</taxon>
        <taxon>Fungi</taxon>
        <taxon>Dikarya</taxon>
        <taxon>Ascomycota</taxon>
        <taxon>Pezizomycotina</taxon>
        <taxon>Sordariomycetes</taxon>
        <taxon>Sordariomycetidae</taxon>
        <taxon>Sordariales</taxon>
        <taxon>Lasiosphaeriaceae</taxon>
        <taxon>Cercophora</taxon>
    </lineage>
</organism>